<dbReference type="InParanoid" id="A0A401H5M0"/>
<keyword evidence="2" id="KW-1185">Reference proteome</keyword>
<comment type="caution">
    <text evidence="1">The sequence shown here is derived from an EMBL/GenBank/DDBJ whole genome shotgun (WGS) entry which is preliminary data.</text>
</comment>
<evidence type="ECO:0000313" key="2">
    <source>
        <dbReference type="Proteomes" id="UP000287166"/>
    </source>
</evidence>
<dbReference type="RefSeq" id="XP_027620650.1">
    <property type="nucleotide sequence ID" value="XM_027764849.1"/>
</dbReference>
<dbReference type="GeneID" id="38786654"/>
<dbReference type="Proteomes" id="UP000287166">
    <property type="component" value="Unassembled WGS sequence"/>
</dbReference>
<organism evidence="1 2">
    <name type="scientific">Sparassis crispa</name>
    <dbReference type="NCBI Taxonomy" id="139825"/>
    <lineage>
        <taxon>Eukaryota</taxon>
        <taxon>Fungi</taxon>
        <taxon>Dikarya</taxon>
        <taxon>Basidiomycota</taxon>
        <taxon>Agaricomycotina</taxon>
        <taxon>Agaricomycetes</taxon>
        <taxon>Polyporales</taxon>
        <taxon>Sparassidaceae</taxon>
        <taxon>Sparassis</taxon>
    </lineage>
</organism>
<evidence type="ECO:0000313" key="1">
    <source>
        <dbReference type="EMBL" id="GBE89737.1"/>
    </source>
</evidence>
<dbReference type="AlphaFoldDB" id="A0A401H5M0"/>
<gene>
    <name evidence="1" type="ORF">SCP_1700620</name>
</gene>
<proteinExistence type="predicted"/>
<dbReference type="EMBL" id="BFAD01000017">
    <property type="protein sequence ID" value="GBE89737.1"/>
    <property type="molecule type" value="Genomic_DNA"/>
</dbReference>
<accession>A0A401H5M0</accession>
<name>A0A401H5M0_9APHY</name>
<sequence>MDVLTALLSPGRVLQRALASSHCLLALFPAARHCRPHSNSTFVVSLSFSIRMDPRVDIGQTASQWCQGMSHERSQQPRAHSCGSCHRPQATGASAAAACWGPGVIFHVVP</sequence>
<reference evidence="1 2" key="1">
    <citation type="journal article" date="2018" name="Sci. Rep.">
        <title>Genome sequence of the cauliflower mushroom Sparassis crispa (Hanabiratake) and its association with beneficial usage.</title>
        <authorList>
            <person name="Kiyama R."/>
            <person name="Furutani Y."/>
            <person name="Kawaguchi K."/>
            <person name="Nakanishi T."/>
        </authorList>
    </citation>
    <scope>NUCLEOTIDE SEQUENCE [LARGE SCALE GENOMIC DNA]</scope>
</reference>
<protein>
    <submittedName>
        <fullName evidence="1">Uncharacterized protein</fullName>
    </submittedName>
</protein>